<feature type="compositionally biased region" description="Low complexity" evidence="1">
    <location>
        <begin position="18"/>
        <end position="28"/>
    </location>
</feature>
<accession>A0A0R3SCT9</accession>
<evidence type="ECO:0000313" key="3">
    <source>
        <dbReference type="EMBL" id="VDL19888.1"/>
    </source>
</evidence>
<feature type="transmembrane region" description="Helical" evidence="2">
    <location>
        <begin position="130"/>
        <end position="152"/>
    </location>
</feature>
<feature type="region of interest" description="Disordered" evidence="1">
    <location>
        <begin position="1"/>
        <end position="28"/>
    </location>
</feature>
<name>A0A0R3SCT9_HYMDI</name>
<dbReference type="STRING" id="6216.A0A0R3SCT9"/>
<dbReference type="Proteomes" id="UP000274504">
    <property type="component" value="Unassembled WGS sequence"/>
</dbReference>
<dbReference type="EMBL" id="UYSG01000590">
    <property type="protein sequence ID" value="VDL19888.1"/>
    <property type="molecule type" value="Genomic_DNA"/>
</dbReference>
<evidence type="ECO:0000313" key="4">
    <source>
        <dbReference type="Proteomes" id="UP000274504"/>
    </source>
</evidence>
<feature type="transmembrane region" description="Helical" evidence="2">
    <location>
        <begin position="93"/>
        <end position="118"/>
    </location>
</feature>
<sequence>MSSTTKLSKLQVRGSGGPDSQQQQQNQSSGVVRLHSVTACPSATASSVNIFRSLSAIHPSATYLDVASTAGIQVIRPETHPEAFVPVPPDGGWGWIVVFAAFVTNLIIDGICVSFGIMVTDLVDHFNSTVATVMLMGSLLLGVYQIVVFRLLDSSDETRMHLGAFDQEKFYLNASMFLFDPQQILDACKLMLLN</sequence>
<evidence type="ECO:0000313" key="5">
    <source>
        <dbReference type="WBParaSite" id="HDID_0000242601-mRNA-1"/>
    </source>
</evidence>
<keyword evidence="2" id="KW-0472">Membrane</keyword>
<keyword evidence="2" id="KW-0812">Transmembrane</keyword>
<gene>
    <name evidence="3" type="ORF">HDID_LOCUS2427</name>
</gene>
<evidence type="ECO:0000256" key="1">
    <source>
        <dbReference type="SAM" id="MobiDB-lite"/>
    </source>
</evidence>
<dbReference type="AlphaFoldDB" id="A0A0R3SCT9"/>
<protein>
    <submittedName>
        <fullName evidence="5">Monocarboxylate transporter</fullName>
    </submittedName>
</protein>
<keyword evidence="2" id="KW-1133">Transmembrane helix</keyword>
<reference evidence="3 4" key="2">
    <citation type="submission" date="2018-11" db="EMBL/GenBank/DDBJ databases">
        <authorList>
            <consortium name="Pathogen Informatics"/>
        </authorList>
    </citation>
    <scope>NUCLEOTIDE SEQUENCE [LARGE SCALE GENOMIC DNA]</scope>
</reference>
<reference evidence="5" key="1">
    <citation type="submission" date="2017-02" db="UniProtKB">
        <authorList>
            <consortium name="WormBaseParasite"/>
        </authorList>
    </citation>
    <scope>IDENTIFICATION</scope>
</reference>
<evidence type="ECO:0000256" key="2">
    <source>
        <dbReference type="SAM" id="Phobius"/>
    </source>
</evidence>
<proteinExistence type="predicted"/>
<dbReference type="OrthoDB" id="6277934at2759"/>
<dbReference type="WBParaSite" id="HDID_0000242601-mRNA-1">
    <property type="protein sequence ID" value="HDID_0000242601-mRNA-1"/>
    <property type="gene ID" value="HDID_0000242601"/>
</dbReference>
<organism evidence="5">
    <name type="scientific">Hymenolepis diminuta</name>
    <name type="common">Rat tapeworm</name>
    <dbReference type="NCBI Taxonomy" id="6216"/>
    <lineage>
        <taxon>Eukaryota</taxon>
        <taxon>Metazoa</taxon>
        <taxon>Spiralia</taxon>
        <taxon>Lophotrochozoa</taxon>
        <taxon>Platyhelminthes</taxon>
        <taxon>Cestoda</taxon>
        <taxon>Eucestoda</taxon>
        <taxon>Cyclophyllidea</taxon>
        <taxon>Hymenolepididae</taxon>
        <taxon>Hymenolepis</taxon>
    </lineage>
</organism>